<dbReference type="EMBL" id="HACG01051021">
    <property type="protein sequence ID" value="CEK97892.1"/>
    <property type="molecule type" value="Transcribed_RNA"/>
</dbReference>
<protein>
    <submittedName>
        <fullName evidence="2">Uncharacterized protein</fullName>
    </submittedName>
</protein>
<feature type="region of interest" description="Disordered" evidence="1">
    <location>
        <begin position="41"/>
        <end position="97"/>
    </location>
</feature>
<feature type="non-terminal residue" evidence="2">
    <location>
        <position position="1"/>
    </location>
</feature>
<name>A0A0B7BY88_9EUPU</name>
<feature type="compositionally biased region" description="Low complexity" evidence="1">
    <location>
        <begin position="54"/>
        <end position="70"/>
    </location>
</feature>
<dbReference type="AlphaFoldDB" id="A0A0B7BY88"/>
<sequence length="97" mass="10468">RDRPGVNNILRKNFIMQRVKRMLSAQDLADEFSHTVMHGHNIAKALPPAPKPSADPSVRPPGSGTPRPGSAAKKYDPAAVYGAPLNSSKNRLSGEQK</sequence>
<organism evidence="2">
    <name type="scientific">Arion vulgaris</name>
    <dbReference type="NCBI Taxonomy" id="1028688"/>
    <lineage>
        <taxon>Eukaryota</taxon>
        <taxon>Metazoa</taxon>
        <taxon>Spiralia</taxon>
        <taxon>Lophotrochozoa</taxon>
        <taxon>Mollusca</taxon>
        <taxon>Gastropoda</taxon>
        <taxon>Heterobranchia</taxon>
        <taxon>Euthyneura</taxon>
        <taxon>Panpulmonata</taxon>
        <taxon>Eupulmonata</taxon>
        <taxon>Stylommatophora</taxon>
        <taxon>Helicina</taxon>
        <taxon>Arionoidea</taxon>
        <taxon>Arionidae</taxon>
        <taxon>Arion</taxon>
    </lineage>
</organism>
<reference evidence="2" key="1">
    <citation type="submission" date="2014-12" db="EMBL/GenBank/DDBJ databases">
        <title>Insight into the proteome of Arion vulgaris.</title>
        <authorList>
            <person name="Aradska J."/>
            <person name="Bulat T."/>
            <person name="Smidak R."/>
            <person name="Sarate P."/>
            <person name="Gangsoo J."/>
            <person name="Sialana F."/>
            <person name="Bilban M."/>
            <person name="Lubec G."/>
        </authorList>
    </citation>
    <scope>NUCLEOTIDE SEQUENCE</scope>
    <source>
        <tissue evidence="2">Skin</tissue>
    </source>
</reference>
<proteinExistence type="predicted"/>
<evidence type="ECO:0000256" key="1">
    <source>
        <dbReference type="SAM" id="MobiDB-lite"/>
    </source>
</evidence>
<gene>
    <name evidence="2" type="primary">ORF217194</name>
</gene>
<accession>A0A0B7BY88</accession>
<evidence type="ECO:0000313" key="2">
    <source>
        <dbReference type="EMBL" id="CEK97892.1"/>
    </source>
</evidence>
<feature type="non-terminal residue" evidence="2">
    <location>
        <position position="97"/>
    </location>
</feature>